<feature type="compositionally biased region" description="Pro residues" evidence="2">
    <location>
        <begin position="1795"/>
        <end position="1806"/>
    </location>
</feature>
<feature type="region of interest" description="Disordered" evidence="2">
    <location>
        <begin position="982"/>
        <end position="1006"/>
    </location>
</feature>
<dbReference type="GO" id="GO:0005938">
    <property type="term" value="C:cell cortex"/>
    <property type="evidence" value="ECO:0007669"/>
    <property type="project" value="InterPro"/>
</dbReference>
<feature type="compositionally biased region" description="Basic and acidic residues" evidence="2">
    <location>
        <begin position="1302"/>
        <end position="1315"/>
    </location>
</feature>
<dbReference type="InterPro" id="IPR024774">
    <property type="entry name" value="PH_dom-Mcp5-type"/>
</dbReference>
<feature type="compositionally biased region" description="Basic and acidic residues" evidence="2">
    <location>
        <begin position="2330"/>
        <end position="2344"/>
    </location>
</feature>
<dbReference type="PANTHER" id="PTHR28190">
    <property type="entry name" value="NUCLEAR MIGRATION PROTEIN NUM1"/>
    <property type="match status" value="1"/>
</dbReference>
<feature type="region of interest" description="Disordered" evidence="2">
    <location>
        <begin position="1479"/>
        <end position="1509"/>
    </location>
</feature>
<feature type="compositionally biased region" description="Polar residues" evidence="2">
    <location>
        <begin position="1496"/>
        <end position="1506"/>
    </location>
</feature>
<feature type="compositionally biased region" description="Polar residues" evidence="2">
    <location>
        <begin position="2374"/>
        <end position="2393"/>
    </location>
</feature>
<feature type="coiled-coil region" evidence="1">
    <location>
        <begin position="1141"/>
        <end position="1217"/>
    </location>
</feature>
<dbReference type="InterPro" id="IPR053005">
    <property type="entry name" value="Nuclear_Pos-Cytoskel_Interact"/>
</dbReference>
<feature type="compositionally biased region" description="Low complexity" evidence="2">
    <location>
        <begin position="1827"/>
        <end position="1837"/>
    </location>
</feature>
<feature type="region of interest" description="Disordered" evidence="2">
    <location>
        <begin position="1"/>
        <end position="128"/>
    </location>
</feature>
<keyword evidence="1" id="KW-0175">Coiled coil</keyword>
<dbReference type="GO" id="GO:0005543">
    <property type="term" value="F:phospholipid binding"/>
    <property type="evidence" value="ECO:0007669"/>
    <property type="project" value="InterPro"/>
</dbReference>
<dbReference type="InterPro" id="IPR011993">
    <property type="entry name" value="PH-like_dom_sf"/>
</dbReference>
<feature type="region of interest" description="Disordered" evidence="2">
    <location>
        <begin position="2290"/>
        <end position="2426"/>
    </location>
</feature>
<keyword evidence="5" id="KW-1185">Reference proteome</keyword>
<dbReference type="Proteomes" id="UP000324022">
    <property type="component" value="Unassembled WGS sequence"/>
</dbReference>
<feature type="compositionally biased region" description="Low complexity" evidence="2">
    <location>
        <begin position="1480"/>
        <end position="1493"/>
    </location>
</feature>
<evidence type="ECO:0000313" key="5">
    <source>
        <dbReference type="Proteomes" id="UP000324022"/>
    </source>
</evidence>
<evidence type="ECO:0000256" key="1">
    <source>
        <dbReference type="SAM" id="Coils"/>
    </source>
</evidence>
<feature type="compositionally biased region" description="Acidic residues" evidence="2">
    <location>
        <begin position="177"/>
        <end position="186"/>
    </location>
</feature>
<feature type="compositionally biased region" description="Pro residues" evidence="2">
    <location>
        <begin position="66"/>
        <end position="75"/>
    </location>
</feature>
<dbReference type="GO" id="GO:0005739">
    <property type="term" value="C:mitochondrion"/>
    <property type="evidence" value="ECO:0007669"/>
    <property type="project" value="TreeGrafter"/>
</dbReference>
<feature type="compositionally biased region" description="Polar residues" evidence="2">
    <location>
        <begin position="104"/>
        <end position="127"/>
    </location>
</feature>
<dbReference type="SUPFAM" id="SSF50729">
    <property type="entry name" value="PH domain-like"/>
    <property type="match status" value="1"/>
</dbReference>
<feature type="compositionally biased region" description="Basic and acidic residues" evidence="2">
    <location>
        <begin position="2156"/>
        <end position="2168"/>
    </location>
</feature>
<dbReference type="CDD" id="cd13365">
    <property type="entry name" value="PH_PLC_plant-like"/>
    <property type="match status" value="1"/>
</dbReference>
<feature type="compositionally biased region" description="Pro residues" evidence="2">
    <location>
        <begin position="1772"/>
        <end position="1783"/>
    </location>
</feature>
<dbReference type="GO" id="GO:0000226">
    <property type="term" value="P:microtubule cytoskeleton organization"/>
    <property type="evidence" value="ECO:0007669"/>
    <property type="project" value="TreeGrafter"/>
</dbReference>
<reference evidence="4 5" key="1">
    <citation type="submission" date="2018-03" db="EMBL/GenBank/DDBJ databases">
        <authorList>
            <person name="Guldener U."/>
        </authorList>
    </citation>
    <scope>NUCLEOTIDE SEQUENCE [LARGE SCALE GENOMIC DNA]</scope>
    <source>
        <strain evidence="4 5">NBRC100155</strain>
    </source>
</reference>
<feature type="compositionally biased region" description="Low complexity" evidence="2">
    <location>
        <begin position="2318"/>
        <end position="2327"/>
    </location>
</feature>
<feature type="region of interest" description="Disordered" evidence="2">
    <location>
        <begin position="1252"/>
        <end position="1315"/>
    </location>
</feature>
<feature type="region of interest" description="Disordered" evidence="2">
    <location>
        <begin position="1728"/>
        <end position="1916"/>
    </location>
</feature>
<feature type="compositionally biased region" description="Polar residues" evidence="2">
    <location>
        <begin position="1860"/>
        <end position="1872"/>
    </location>
</feature>
<dbReference type="Gene3D" id="2.30.29.30">
    <property type="entry name" value="Pleckstrin-homology domain (PH domain)/Phosphotyrosine-binding domain (PTB)"/>
    <property type="match status" value="1"/>
</dbReference>
<feature type="compositionally biased region" description="Polar residues" evidence="2">
    <location>
        <begin position="1728"/>
        <end position="1743"/>
    </location>
</feature>
<feature type="compositionally biased region" description="Polar residues" evidence="2">
    <location>
        <begin position="2144"/>
        <end position="2155"/>
    </location>
</feature>
<proteinExistence type="predicted"/>
<protein>
    <submittedName>
        <fullName evidence="4">Related to NUM1 - nuclear migration protein</fullName>
    </submittedName>
</protein>
<dbReference type="Pfam" id="PF12814">
    <property type="entry name" value="Mcp5_PH"/>
    <property type="match status" value="1"/>
</dbReference>
<dbReference type="EMBL" id="OOIN01000015">
    <property type="protein sequence ID" value="SPO26828.1"/>
    <property type="molecule type" value="Genomic_DNA"/>
</dbReference>
<feature type="region of interest" description="Disordered" evidence="2">
    <location>
        <begin position="261"/>
        <end position="293"/>
    </location>
</feature>
<dbReference type="GO" id="GO:0015631">
    <property type="term" value="F:tubulin binding"/>
    <property type="evidence" value="ECO:0007669"/>
    <property type="project" value="TreeGrafter"/>
</dbReference>
<feature type="coiled-coil region" evidence="1">
    <location>
        <begin position="1548"/>
        <end position="1589"/>
    </location>
</feature>
<dbReference type="OrthoDB" id="2149224at2759"/>
<feature type="compositionally biased region" description="Polar residues" evidence="2">
    <location>
        <begin position="261"/>
        <end position="278"/>
    </location>
</feature>
<feature type="compositionally biased region" description="Basic and acidic residues" evidence="2">
    <location>
        <begin position="187"/>
        <end position="197"/>
    </location>
</feature>
<evidence type="ECO:0000256" key="2">
    <source>
        <dbReference type="SAM" id="MobiDB-lite"/>
    </source>
</evidence>
<name>A0A5C3E8N6_9BASI</name>
<accession>A0A5C3E8N6</accession>
<feature type="compositionally biased region" description="Polar residues" evidence="2">
    <location>
        <begin position="1906"/>
        <end position="1916"/>
    </location>
</feature>
<feature type="compositionally biased region" description="Low complexity" evidence="2">
    <location>
        <begin position="2130"/>
        <end position="2143"/>
    </location>
</feature>
<dbReference type="PROSITE" id="PS50003">
    <property type="entry name" value="PH_DOMAIN"/>
    <property type="match status" value="1"/>
</dbReference>
<feature type="compositionally biased region" description="Low complexity" evidence="2">
    <location>
        <begin position="1844"/>
        <end position="1859"/>
    </location>
</feature>
<feature type="region of interest" description="Disordered" evidence="2">
    <location>
        <begin position="640"/>
        <end position="735"/>
    </location>
</feature>
<feature type="compositionally biased region" description="Basic and acidic residues" evidence="2">
    <location>
        <begin position="1280"/>
        <end position="1291"/>
    </location>
</feature>
<feature type="region of interest" description="Disordered" evidence="2">
    <location>
        <begin position="2120"/>
        <end position="2176"/>
    </location>
</feature>
<organism evidence="4 5">
    <name type="scientific">Ustilago trichophora</name>
    <dbReference type="NCBI Taxonomy" id="86804"/>
    <lineage>
        <taxon>Eukaryota</taxon>
        <taxon>Fungi</taxon>
        <taxon>Dikarya</taxon>
        <taxon>Basidiomycota</taxon>
        <taxon>Ustilaginomycotina</taxon>
        <taxon>Ustilaginomycetes</taxon>
        <taxon>Ustilaginales</taxon>
        <taxon>Ustilaginaceae</taxon>
        <taxon>Ustilago</taxon>
    </lineage>
</organism>
<feature type="region of interest" description="Disordered" evidence="2">
    <location>
        <begin position="570"/>
        <end position="622"/>
    </location>
</feature>
<feature type="compositionally biased region" description="Basic and acidic residues" evidence="2">
    <location>
        <begin position="1256"/>
        <end position="1273"/>
    </location>
</feature>
<dbReference type="SMART" id="SM00233">
    <property type="entry name" value="PH"/>
    <property type="match status" value="1"/>
</dbReference>
<dbReference type="PANTHER" id="PTHR28190:SF1">
    <property type="entry name" value="NUCLEAR MIGRATION PROTEIN NUM1"/>
    <property type="match status" value="1"/>
</dbReference>
<dbReference type="GO" id="GO:0032065">
    <property type="term" value="P:maintenance of protein location in cell cortex"/>
    <property type="evidence" value="ECO:0007669"/>
    <property type="project" value="InterPro"/>
</dbReference>
<evidence type="ECO:0000259" key="3">
    <source>
        <dbReference type="PROSITE" id="PS50003"/>
    </source>
</evidence>
<feature type="compositionally biased region" description="Acidic residues" evidence="2">
    <location>
        <begin position="571"/>
        <end position="582"/>
    </location>
</feature>
<feature type="compositionally biased region" description="Polar residues" evidence="2">
    <location>
        <begin position="1811"/>
        <end position="1826"/>
    </location>
</feature>
<sequence>MDPHGPDSSSEGLFEGNLPPSPSPASRHVYPASPKDMPTSSSLAFRPPPRPGSSMRKGRKSDFNTPAPPPLPTAPMPNYEHRPLADATNFGSHHNRLQDAHLLSSPSRTTVRSAGSVPTSRQSSENGKTVDMTRLVRERLQVLREENETQVNSAGLLGQGLLELRSKIESLMDELAEELSAAEDQSEDSHSDKPGNARIRDLSEKIEAEIEDLERQKQKLFSDITVHSVDVSNGDVAEISMLSLAETPSKATRVADAIRNLTATPGKSPAAQTGSTPRQTDRRSRNAAARQAKADTDLINEIQAGLVQEVRRLQGLLKERDDQRVSLERAHAELEKQLDQYKPRVIQMTETEDALKQENWDLNVSKQNLEEQLSEIKSALKKAELDNVRLNKDVTKARETVDSQRLQIDGHVAEIERLNKSRETEIALARRERAGMQRDVSDLQSELQKFRQQQLNDRGGVSRSVSNSFMSDVTNDDVNGDADALAARLRAASGEAPRSPGDSIYSADGAILSPLGNRLGRDKETQDLRAKLALAQRKAGKDAAEKRRVREKNAELTKLLVKAGVKVPQGLDDDAETSEDEELHWLDENDPYSPSAKRLSQIRVSRPTSIRPRLGRKMGMVSSNSTDSIIEYAEFEDDSHIGTLAGPDDASPSRASLEGMDPAFADFSRPDAGNASIDSIARKGHRSRPSIGSSPLARNAQLPQEADEQESPSQQRILPKGGRRSGATVRPASAVFEPSALGNELGGLAAELEQHAPEEVREMSENSMQTDEMPDLVAPALAKRDEQHKAEIATIRTEHATAIEAIHAEHATKLSNLRSQHDEAIDTLKRDHEKEIDELTAAHEKSLTEKDEGHSALVESALAERTKVHEAALAEARSRHSRALAEQVAASSAALAAAVASHKTSSEDLERKVKDEKERKEASHAFALAQKDRQHKEALDTLAASHAEALDRLRDEHKQLLAIREKALEEADAQLVEHEKANRALAESHASETAALQQKHQEALTEHEKKIKELEASHASAVADLQARHQEELAKHQESNKELAAAHATELASLQDGHREVLSKHEISTKELVASHASALASLQDNHREVLNKHETANKELSAAHAAAVAALQDGHREALAGRDAQLDSFKKELDARTRELEARDQELRVAKSENAELQKSIATLRAETEQLKQQLAELQKTHTAAERELSETKSNLDMVNDKVRRQEETARELSRQREAEATAAAAAVAARSEALTATEAQKEQLEAAHAVAVAQKERQHQDAVKELEDRHATAVAQIRSEHKQALESRDQTVQTHQQLVAERERELEEKRSELQKAEAQVQSLEQQLVSERERATEQQRTEVEKVQTQVKTLESQLVSQREKALEDQRNEVEKVRAQVKTLEQQLVDQRAKALEEQGQEVQKVQAQVQVLEQQLASERERALKNQSSEVQKVQAQVQSLEQQLASERARALEQQRSEVEKVQIQVVALEQQLAKMQTDADAAQQSRSSAESNLKEAQNAHSALQKQHDEVKATVASLQSKVRYLESSIAAQRSSTEQNRLASDKELQTIQSALNTAQKKVREQEATIAKAEAAAAAALAAAAAAEAQLLVKNDVVTDTENEADDFKDAVEATEVPATDVGKDVAAPKVPTVELKENSCQTDDEAWKLYQQQQQQQQRKVSAASVSSAVQTDVPSSPLQPTSESIAAQNNLVILGGLKSSNRARDSVGTFGGDRASSPANMLYSADAFSSQNQSRRPSADSTWSRHTDRYASEAIPPVPPLPDKTKAPIMSMPPPPSMPPPSVKRNVLATAPGQAPPRPTSPPPADLLSRAQQRHLQVPAGSSEQPRSVSRASGRSGPPPSAYPSSSRARQQSSGTGSMRSRTYSNDSANPQPLDGSIYTNLAASGRKSIGSRKSAARRPAAGPRQSSAASFVSDVTSEVSRRLSMMSSRASDADAGDETFVVRGQGVGGKGHGQRGLSEFGADSTDPAIIHAITQTMIGEYMFKYTRKSMGRGGHSDKRHRRYFWLHPYTKMLYWTISDPGGAKVSEGTSKSASIESVRVVEDSNPNPPGLHPESIIITTASREVKISAPNRERHEAWLAALEYLVHRPTIQDATVIASNAAPELMSDAENDPTLITRSAGRRAKPRASAATLGSASATGSRRLSAQRSFLSRRSSDHGLRTESTPRRRGGSIGAQSVLYPSLGKRPDVAAKAWLQQHEHDREMSVSMSPSHSLRGGAVYSPSVGDAGEDSYDLLDLTATQSPIRRALANDDPRLKTAEQMLEEDEPEDWDGLTNVRACCDGKHDVGSLAHHHHHHGGNSASGSRKSSRLHRRESSGGSRFSSIGLKSKLDAAVRAAEEREQAGPVPRIPASLLPSGGTGMGKVALDRESLDSNASSSFANVFGTSSTDRPASSAAGPSYGERIQQIRKARQSAGSTGAGGGAR</sequence>
<feature type="coiled-coil region" evidence="1">
    <location>
        <begin position="317"/>
        <end position="453"/>
    </location>
</feature>
<evidence type="ECO:0000313" key="4">
    <source>
        <dbReference type="EMBL" id="SPO26828.1"/>
    </source>
</evidence>
<dbReference type="InterPro" id="IPR001849">
    <property type="entry name" value="PH_domain"/>
</dbReference>
<feature type="region of interest" description="Disordered" evidence="2">
    <location>
        <begin position="177"/>
        <end position="197"/>
    </location>
</feature>
<gene>
    <name evidence="4" type="ORF">UTRI_04141_B</name>
</gene>
<feature type="domain" description="PH" evidence="3">
    <location>
        <begin position="1977"/>
        <end position="2089"/>
    </location>
</feature>